<dbReference type="Pfam" id="PF00079">
    <property type="entry name" value="Serpin"/>
    <property type="match status" value="1"/>
</dbReference>
<evidence type="ECO:0000313" key="4">
    <source>
        <dbReference type="EMBL" id="CCQ62003.1"/>
    </source>
</evidence>
<dbReference type="PANTHER" id="PTHR11461">
    <property type="entry name" value="SERINE PROTEASE INHIBITOR, SERPIN"/>
    <property type="match status" value="1"/>
</dbReference>
<dbReference type="PANTHER" id="PTHR11461:SF211">
    <property type="entry name" value="GH10112P-RELATED"/>
    <property type="match status" value="1"/>
</dbReference>
<dbReference type="Gene3D" id="2.30.39.10">
    <property type="entry name" value="Alpha-1-antitrypsin, domain 1"/>
    <property type="match status" value="1"/>
</dbReference>
<comment type="caution">
    <text evidence="4">The sequence shown here is derived from an EMBL/GenBank/DDBJ whole genome shotgun (WGS) entry which is preliminary data.</text>
</comment>
<dbReference type="InterPro" id="IPR042185">
    <property type="entry name" value="Serpin_sf_2"/>
</dbReference>
<sequence>MVMRTLKNTKAALSFLSILCCLSGLIAVSKTDMTAIFKDVKGLREVSPRIVFPQRTLQERHLVDAQVRFGFKLFSTLTKSQKNENILISPTSIALTLSMLYNGATGTTQKEIAQGLALRNINANTLNRANQTLYNDLNTHGLYNSLIVTNSLWAKEGFSFRYQFRKNSRKYYQAKISNLDFSSSEAGGIMNRWVKEETQGQVRKIMDSTQADDVLFLINTATFQGLWEMGFDRDLTQDKPFYLKNQSVKNYPFMSRKGTYKYLETPQLQAAELPYANGRFSLYLFLPKPESDLPTILEEITAKKSRKLLSKFRKRQGVLELPRSQLKDELNLTNALKELGYSTMFDPDKAEFSQLSSHPTYISGMKHQTILVINEEGVTSPPEDDLLIKKASMDNTKEEFSLTIDRPFLSIIRDNDTGNVLFMGMIYEP</sequence>
<dbReference type="InterPro" id="IPR000215">
    <property type="entry name" value="Serpin_fam"/>
</dbReference>
<reference evidence="4 5" key="2">
    <citation type="submission" date="2013-09" db="EMBL/GenBank/DDBJ databases">
        <title>Whole genome comparison of six Crocosphaera watsonii strains with differing phenotypes.</title>
        <authorList>
            <person name="Bench S.R."/>
            <person name="Heller P."/>
            <person name="Frank I."/>
            <person name="Arciniega M."/>
            <person name="Shilova I.N."/>
            <person name="Zehr J.P."/>
        </authorList>
    </citation>
    <scope>NUCLEOTIDE SEQUENCE [LARGE SCALE GENOMIC DNA]</scope>
    <source>
        <strain evidence="4 5">WH 0401</strain>
    </source>
</reference>
<dbReference type="AlphaFoldDB" id="T2J801"/>
<dbReference type="InterPro" id="IPR042178">
    <property type="entry name" value="Serpin_sf_1"/>
</dbReference>
<evidence type="ECO:0000256" key="1">
    <source>
        <dbReference type="RuleBase" id="RU000411"/>
    </source>
</evidence>
<protein>
    <submittedName>
        <fullName evidence="4">Serine protease inhibitor (Serpin family)</fullName>
    </submittedName>
</protein>
<proteinExistence type="inferred from homology"/>
<dbReference type="Gene3D" id="3.30.497.10">
    <property type="entry name" value="Antithrombin, subunit I, domain 2"/>
    <property type="match status" value="1"/>
</dbReference>
<evidence type="ECO:0000259" key="3">
    <source>
        <dbReference type="SMART" id="SM00093"/>
    </source>
</evidence>
<organism evidence="4 5">
    <name type="scientific">Crocosphaera watsonii WH 0401</name>
    <dbReference type="NCBI Taxonomy" id="555881"/>
    <lineage>
        <taxon>Bacteria</taxon>
        <taxon>Bacillati</taxon>
        <taxon>Cyanobacteriota</taxon>
        <taxon>Cyanophyceae</taxon>
        <taxon>Oscillatoriophycideae</taxon>
        <taxon>Chroococcales</taxon>
        <taxon>Aphanothecaceae</taxon>
        <taxon>Crocosphaera</taxon>
    </lineage>
</organism>
<dbReference type="SUPFAM" id="SSF56574">
    <property type="entry name" value="Serpins"/>
    <property type="match status" value="1"/>
</dbReference>
<dbReference type="Proteomes" id="UP000018198">
    <property type="component" value="Unassembled WGS sequence"/>
</dbReference>
<name>T2J801_CROWT</name>
<keyword evidence="2" id="KW-0732">Signal</keyword>
<accession>T2J801</accession>
<dbReference type="InterPro" id="IPR036186">
    <property type="entry name" value="Serpin_sf"/>
</dbReference>
<dbReference type="SMART" id="SM00093">
    <property type="entry name" value="SERPIN"/>
    <property type="match status" value="1"/>
</dbReference>
<dbReference type="InterPro" id="IPR023796">
    <property type="entry name" value="Serpin_dom"/>
</dbReference>
<dbReference type="GO" id="GO:0005615">
    <property type="term" value="C:extracellular space"/>
    <property type="evidence" value="ECO:0007669"/>
    <property type="project" value="InterPro"/>
</dbReference>
<feature type="signal peptide" evidence="2">
    <location>
        <begin position="1"/>
        <end position="26"/>
    </location>
</feature>
<evidence type="ECO:0000256" key="2">
    <source>
        <dbReference type="SAM" id="SignalP"/>
    </source>
</evidence>
<dbReference type="GO" id="GO:0004867">
    <property type="term" value="F:serine-type endopeptidase inhibitor activity"/>
    <property type="evidence" value="ECO:0007669"/>
    <property type="project" value="InterPro"/>
</dbReference>
<gene>
    <name evidence="4" type="ORF">CWATWH0401_195</name>
</gene>
<dbReference type="CDD" id="cd19588">
    <property type="entry name" value="serpin_miropin-like"/>
    <property type="match status" value="1"/>
</dbReference>
<evidence type="ECO:0000313" key="5">
    <source>
        <dbReference type="Proteomes" id="UP000018198"/>
    </source>
</evidence>
<feature type="domain" description="Serpin" evidence="3">
    <location>
        <begin position="71"/>
        <end position="429"/>
    </location>
</feature>
<feature type="chain" id="PRO_5004590381" evidence="2">
    <location>
        <begin position="27"/>
        <end position="429"/>
    </location>
</feature>
<reference evidence="4 5" key="1">
    <citation type="submission" date="2013-01" db="EMBL/GenBank/DDBJ databases">
        <authorList>
            <person name="Bench S."/>
        </authorList>
    </citation>
    <scope>NUCLEOTIDE SEQUENCE [LARGE SCALE GENOMIC DNA]</scope>
    <source>
        <strain evidence="4 5">WH 0401</strain>
    </source>
</reference>
<comment type="similarity">
    <text evidence="1">Belongs to the serpin family.</text>
</comment>
<dbReference type="EMBL" id="CAQM01000434">
    <property type="protein sequence ID" value="CCQ62003.1"/>
    <property type="molecule type" value="Genomic_DNA"/>
</dbReference>